<dbReference type="Pfam" id="PF12102">
    <property type="entry name" value="MrcB_N"/>
    <property type="match status" value="1"/>
</dbReference>
<proteinExistence type="predicted"/>
<reference evidence="3" key="1">
    <citation type="submission" date="2016-09" db="EMBL/GenBank/DDBJ databases">
        <title>Genomics of Clostridium taeniosporum, an organism which forms endospores with ribbon-like appendages.</title>
        <authorList>
            <person name="Walker J.R."/>
        </authorList>
    </citation>
    <scope>NUCLEOTIDE SEQUENCE [LARGE SCALE GENOMIC DNA]</scope>
    <source>
        <strain evidence="3">1/k</strain>
    </source>
</reference>
<dbReference type="KEGG" id="ctae:BGI42_08475"/>
<name>A0A1D7XKX7_9CLOT</name>
<evidence type="ECO:0000313" key="2">
    <source>
        <dbReference type="EMBL" id="AOR23759.1"/>
    </source>
</evidence>
<keyword evidence="3" id="KW-1185">Reference proteome</keyword>
<evidence type="ECO:0000313" key="3">
    <source>
        <dbReference type="Proteomes" id="UP000094652"/>
    </source>
</evidence>
<dbReference type="Proteomes" id="UP000094652">
    <property type="component" value="Chromosome"/>
</dbReference>
<dbReference type="Gene3D" id="3.30.920.90">
    <property type="match status" value="1"/>
</dbReference>
<dbReference type="InterPro" id="IPR021961">
    <property type="entry name" value="McrB_DNA-bd"/>
</dbReference>
<feature type="domain" description="Type IV methyl-directed restriction enzyme EcoKMcrB subunit DNA-binding" evidence="1">
    <location>
        <begin position="44"/>
        <end position="190"/>
    </location>
</feature>
<organism evidence="2 3">
    <name type="scientific">Clostridium taeniosporum</name>
    <dbReference type="NCBI Taxonomy" id="394958"/>
    <lineage>
        <taxon>Bacteria</taxon>
        <taxon>Bacillati</taxon>
        <taxon>Bacillota</taxon>
        <taxon>Clostridia</taxon>
        <taxon>Eubacteriales</taxon>
        <taxon>Clostridiaceae</taxon>
        <taxon>Clostridium</taxon>
    </lineage>
</organism>
<dbReference type="STRING" id="394958.BGI42_08475"/>
<dbReference type="EMBL" id="CP017253">
    <property type="protein sequence ID" value="AOR23759.1"/>
    <property type="molecule type" value="Genomic_DNA"/>
</dbReference>
<gene>
    <name evidence="2" type="ORF">BGI42_08475</name>
</gene>
<evidence type="ECO:0000259" key="1">
    <source>
        <dbReference type="Pfam" id="PF12102"/>
    </source>
</evidence>
<sequence>MNDLCNDIIFIIKSYDLYSKHALELENIKYKFDNVCVELNKYFKEYEIEYNTIKGKPHIPFIPLFAIRNPKYSKYMTQGIYVALLIKRNEGIYISLNQGTENKAERCILNDKNTYRRKVNDKIASYGIEYKNNLIDEINLTNNICGNLKRPRSYEQGNIKAVFYDIDKLEKYPEKFLRDIIWFIELYRKVLDG</sequence>
<accession>A0A1D7XKX7</accession>
<dbReference type="AlphaFoldDB" id="A0A1D7XKX7"/>
<dbReference type="OrthoDB" id="1952166at2"/>
<dbReference type="RefSeq" id="WP_069679907.1">
    <property type="nucleotide sequence ID" value="NZ_CP017253.2"/>
</dbReference>
<protein>
    <submittedName>
        <fullName evidence="2">DUF3578 domain-containing protein</fullName>
    </submittedName>
</protein>